<evidence type="ECO:0000313" key="1">
    <source>
        <dbReference type="EMBL" id="KIY53008.1"/>
    </source>
</evidence>
<accession>A0A0D7AQD0</accession>
<evidence type="ECO:0000313" key="2">
    <source>
        <dbReference type="Proteomes" id="UP000054144"/>
    </source>
</evidence>
<organism evidence="1 2">
    <name type="scientific">Fistulina hepatica ATCC 64428</name>
    <dbReference type="NCBI Taxonomy" id="1128425"/>
    <lineage>
        <taxon>Eukaryota</taxon>
        <taxon>Fungi</taxon>
        <taxon>Dikarya</taxon>
        <taxon>Basidiomycota</taxon>
        <taxon>Agaricomycotina</taxon>
        <taxon>Agaricomycetes</taxon>
        <taxon>Agaricomycetidae</taxon>
        <taxon>Agaricales</taxon>
        <taxon>Fistulinaceae</taxon>
        <taxon>Fistulina</taxon>
    </lineage>
</organism>
<keyword evidence="2" id="KW-1185">Reference proteome</keyword>
<reference evidence="1 2" key="1">
    <citation type="journal article" date="2015" name="Fungal Genet. Biol.">
        <title>Evolution of novel wood decay mechanisms in Agaricales revealed by the genome sequences of Fistulina hepatica and Cylindrobasidium torrendii.</title>
        <authorList>
            <person name="Floudas D."/>
            <person name="Held B.W."/>
            <person name="Riley R."/>
            <person name="Nagy L.G."/>
            <person name="Koehler G."/>
            <person name="Ransdell A.S."/>
            <person name="Younus H."/>
            <person name="Chow J."/>
            <person name="Chiniquy J."/>
            <person name="Lipzen A."/>
            <person name="Tritt A."/>
            <person name="Sun H."/>
            <person name="Haridas S."/>
            <person name="LaButti K."/>
            <person name="Ohm R.A."/>
            <person name="Kues U."/>
            <person name="Blanchette R.A."/>
            <person name="Grigoriev I.V."/>
            <person name="Minto R.E."/>
            <person name="Hibbett D.S."/>
        </authorList>
    </citation>
    <scope>NUCLEOTIDE SEQUENCE [LARGE SCALE GENOMIC DNA]</scope>
    <source>
        <strain evidence="1 2">ATCC 64428</strain>
    </source>
</reference>
<protein>
    <submittedName>
        <fullName evidence="1">Uncharacterized protein</fullName>
    </submittedName>
</protein>
<gene>
    <name evidence="1" type="ORF">FISHEDRAFT_69462</name>
</gene>
<dbReference type="AlphaFoldDB" id="A0A0D7AQD0"/>
<sequence length="152" mass="16349">MDFVFAIASSKGSLSCPTGSSLERRLLHKHSAVILPTILPSFTPGIESLACTSSASLVAKHPYIIILQPRINKLLLSRASSSSSFSFTSSVLQCSSRCRTLPTCSEDIMAFDAEPSRDRALDQPELHPIVHVPQDVPVNQVSRALTLGSLTS</sequence>
<name>A0A0D7AQD0_9AGAR</name>
<proteinExistence type="predicted"/>
<dbReference type="Proteomes" id="UP000054144">
    <property type="component" value="Unassembled WGS sequence"/>
</dbReference>
<dbReference type="EMBL" id="KN881629">
    <property type="protein sequence ID" value="KIY53008.1"/>
    <property type="molecule type" value="Genomic_DNA"/>
</dbReference>